<sequence>MEFFISNLRFQKFYRFYISVTLPPEPCSLALIVILVVFLADAPYLPCSVTTVLLFIVCAEYLPCSNRVSPSLFAENVSPNNTIPCPIPISFSFTSNDTTISLLFTLSTFISSSEVSTPTPTPMALATFGEVGSIAVVDVKSTVSPRTPLTSSPLNIVSLKS</sequence>
<dbReference type="AlphaFoldDB" id="A0A1R1PCD7"/>
<organism evidence="1 2">
    <name type="scientific">Zancudomyces culisetae</name>
    <name type="common">Gut fungus</name>
    <name type="synonym">Smittium culisetae</name>
    <dbReference type="NCBI Taxonomy" id="1213189"/>
    <lineage>
        <taxon>Eukaryota</taxon>
        <taxon>Fungi</taxon>
        <taxon>Fungi incertae sedis</taxon>
        <taxon>Zoopagomycota</taxon>
        <taxon>Kickxellomycotina</taxon>
        <taxon>Harpellomycetes</taxon>
        <taxon>Harpellales</taxon>
        <taxon>Legeriomycetaceae</taxon>
        <taxon>Zancudomyces</taxon>
    </lineage>
</organism>
<evidence type="ECO:0000313" key="2">
    <source>
        <dbReference type="Proteomes" id="UP000188320"/>
    </source>
</evidence>
<dbReference type="EMBL" id="LSSK01001872">
    <property type="protein sequence ID" value="OMH78636.1"/>
    <property type="molecule type" value="Genomic_DNA"/>
</dbReference>
<name>A0A1R1PCD7_ZANCU</name>
<accession>A0A1R1PCD7</accession>
<gene>
    <name evidence="1" type="ORF">AX774_g7968</name>
</gene>
<protein>
    <submittedName>
        <fullName evidence="1">Uncharacterized protein</fullName>
    </submittedName>
</protein>
<dbReference type="Proteomes" id="UP000188320">
    <property type="component" value="Unassembled WGS sequence"/>
</dbReference>
<keyword evidence="2" id="KW-1185">Reference proteome</keyword>
<reference evidence="2" key="1">
    <citation type="submission" date="2017-01" db="EMBL/GenBank/DDBJ databases">
        <authorList>
            <person name="Wang Y."/>
            <person name="White M."/>
            <person name="Kvist S."/>
            <person name="Moncalvo J.-M."/>
        </authorList>
    </citation>
    <scope>NUCLEOTIDE SEQUENCE [LARGE SCALE GENOMIC DNA]</scope>
    <source>
        <strain evidence="2">COL-18-3</strain>
    </source>
</reference>
<comment type="caution">
    <text evidence="1">The sequence shown here is derived from an EMBL/GenBank/DDBJ whole genome shotgun (WGS) entry which is preliminary data.</text>
</comment>
<proteinExistence type="predicted"/>
<evidence type="ECO:0000313" key="1">
    <source>
        <dbReference type="EMBL" id="OMH78636.1"/>
    </source>
</evidence>